<gene>
    <name evidence="2" type="ORF">Dda_3611</name>
</gene>
<feature type="compositionally biased region" description="Acidic residues" evidence="1">
    <location>
        <begin position="85"/>
        <end position="103"/>
    </location>
</feature>
<organism evidence="2 3">
    <name type="scientific">Drechslerella dactyloides</name>
    <name type="common">Nematode-trapping fungus</name>
    <name type="synonym">Arthrobotrys dactyloides</name>
    <dbReference type="NCBI Taxonomy" id="74499"/>
    <lineage>
        <taxon>Eukaryota</taxon>
        <taxon>Fungi</taxon>
        <taxon>Dikarya</taxon>
        <taxon>Ascomycota</taxon>
        <taxon>Pezizomycotina</taxon>
        <taxon>Orbiliomycetes</taxon>
        <taxon>Orbiliales</taxon>
        <taxon>Orbiliaceae</taxon>
        <taxon>Drechslerella</taxon>
    </lineage>
</organism>
<name>A0AAD6NK28_DREDA</name>
<feature type="region of interest" description="Disordered" evidence="1">
    <location>
        <begin position="1"/>
        <end position="103"/>
    </location>
</feature>
<sequence length="426" mass="46439">MTDPNNTSNFAGDATPPPTPPAASTVHGTAPIPPARINRDQNLGRIGPVVNVPIPTNLVGRPDYSRAPGLDMTKIAPRQRLDNDEHVDDEDDDNTVVDDVDEGTSDNASFFSSIFSMFRPGTSSSSATANTTTAAKTDKGKAPAPAKEVDPESDALEASSLLSTRLPPELVPDILDHASYFPHAVLASSTTPTSVSDGDKVYLTATIPDFPALDETTAGRGGAEGAGGRAGRVRRLVFRLRSRDQGWSSFPEDEKTYRGAWSWLDVELWRRQTADDTATTTQDTTTSSLTTSLITPPNSANTTTENNDEDPDPADAPGHTTDGDKELLGTWLLQRNVHAELAMSDHTIIWDYQVDELPDSADEKWEDNTINENGHRDRWHRGGRIANGEFIRMLKGGDEIRVVMKARFPGWSCNVNRCEVECWWAV</sequence>
<keyword evidence="3" id="KW-1185">Reference proteome</keyword>
<accession>A0AAD6NK28</accession>
<feature type="compositionally biased region" description="Low complexity" evidence="1">
    <location>
        <begin position="121"/>
        <end position="135"/>
    </location>
</feature>
<feature type="compositionally biased region" description="Low complexity" evidence="1">
    <location>
        <begin position="275"/>
        <end position="293"/>
    </location>
</feature>
<reference evidence="2" key="1">
    <citation type="submission" date="2023-01" db="EMBL/GenBank/DDBJ databases">
        <title>The chitinases involved in constricting ring structure development in the nematode-trapping fungus Drechslerella dactyloides.</title>
        <authorList>
            <person name="Wang R."/>
            <person name="Zhang L."/>
            <person name="Tang P."/>
            <person name="Li S."/>
            <person name="Liang L."/>
        </authorList>
    </citation>
    <scope>NUCLEOTIDE SEQUENCE</scope>
    <source>
        <strain evidence="2">YMF1.00031</strain>
    </source>
</reference>
<dbReference type="AlphaFoldDB" id="A0AAD6NK28"/>
<feature type="region of interest" description="Disordered" evidence="1">
    <location>
        <begin position="274"/>
        <end position="323"/>
    </location>
</feature>
<proteinExistence type="predicted"/>
<evidence type="ECO:0000313" key="3">
    <source>
        <dbReference type="Proteomes" id="UP001221413"/>
    </source>
</evidence>
<feature type="compositionally biased region" description="Polar residues" evidence="1">
    <location>
        <begin position="294"/>
        <end position="304"/>
    </location>
</feature>
<feature type="compositionally biased region" description="Polar residues" evidence="1">
    <location>
        <begin position="1"/>
        <end position="10"/>
    </location>
</feature>
<evidence type="ECO:0000256" key="1">
    <source>
        <dbReference type="SAM" id="MobiDB-lite"/>
    </source>
</evidence>
<comment type="caution">
    <text evidence="2">The sequence shown here is derived from an EMBL/GenBank/DDBJ whole genome shotgun (WGS) entry which is preliminary data.</text>
</comment>
<feature type="region of interest" description="Disordered" evidence="1">
    <location>
        <begin position="121"/>
        <end position="158"/>
    </location>
</feature>
<dbReference type="Proteomes" id="UP001221413">
    <property type="component" value="Unassembled WGS sequence"/>
</dbReference>
<evidence type="ECO:0000313" key="2">
    <source>
        <dbReference type="EMBL" id="KAJ6260950.1"/>
    </source>
</evidence>
<protein>
    <submittedName>
        <fullName evidence="2">Uncharacterized protein</fullName>
    </submittedName>
</protein>
<dbReference type="EMBL" id="JAQGDS010000004">
    <property type="protein sequence ID" value="KAJ6260950.1"/>
    <property type="molecule type" value="Genomic_DNA"/>
</dbReference>